<dbReference type="GO" id="GO:0016757">
    <property type="term" value="F:glycosyltransferase activity"/>
    <property type="evidence" value="ECO:0007669"/>
    <property type="project" value="UniProtKB-KW"/>
</dbReference>
<sequence length="383" mass="40782">MSIRTAMITGPAPASRDGVSDYAERLAGALGGTGVEVTAVPVRPPAPGRWLAATVDTAETVRRLRPDVVHVQFAPSAYRFSALPGLLPRLLPPGTPVVTTVHEYGWWSAPDWLPGAVWRPLELLRLWDRETALLVPASHTVVVTNPEHGTRVRQRTGRRPTLIPLAPNVDPTGVPRADARRRLGVDEGDFLLVFFGFVHPVKGVRYLLEALPALRAIRPDVRLAVAGGFTSQALPEDEARAFRRELEALAARCGVADAVSFTGYLPAPEVSALLAAADGVVLPFTAGVSARSGALLAALAHGVPTAVTVPDEPDPRLRDGENVATIRGRRDAAAIAVALRRLIGDPALRERLAAGGRSLAAAHTWPAVARAHRDLYARVLADA</sequence>
<feature type="domain" description="Glycosyltransferase subfamily 4-like N-terminal" evidence="3">
    <location>
        <begin position="29"/>
        <end position="163"/>
    </location>
</feature>
<dbReference type="InterPro" id="IPR028098">
    <property type="entry name" value="Glyco_trans_4-like_N"/>
</dbReference>
<gene>
    <name evidence="4" type="ORF">ACFFIA_14990</name>
</gene>
<evidence type="ECO:0000256" key="2">
    <source>
        <dbReference type="ARBA" id="ARBA00022679"/>
    </source>
</evidence>
<protein>
    <submittedName>
        <fullName evidence="4">Glycosyltransferase</fullName>
        <ecNumber evidence="4">2.4.-.-</ecNumber>
    </submittedName>
</protein>
<proteinExistence type="predicted"/>
<dbReference type="PANTHER" id="PTHR12526">
    <property type="entry name" value="GLYCOSYLTRANSFERASE"/>
    <property type="match status" value="1"/>
</dbReference>
<evidence type="ECO:0000259" key="3">
    <source>
        <dbReference type="Pfam" id="PF13579"/>
    </source>
</evidence>
<evidence type="ECO:0000313" key="5">
    <source>
        <dbReference type="Proteomes" id="UP001589867"/>
    </source>
</evidence>
<dbReference type="EC" id="2.4.-.-" evidence="4"/>
<name>A0ABV6M2U4_9ACTN</name>
<accession>A0ABV6M2U4</accession>
<dbReference type="Pfam" id="PF13579">
    <property type="entry name" value="Glyco_trans_4_4"/>
    <property type="match status" value="1"/>
</dbReference>
<dbReference type="SUPFAM" id="SSF53756">
    <property type="entry name" value="UDP-Glycosyltransferase/glycogen phosphorylase"/>
    <property type="match status" value="1"/>
</dbReference>
<dbReference type="RefSeq" id="WP_377251219.1">
    <property type="nucleotide sequence ID" value="NZ_JBHLUH010000021.1"/>
</dbReference>
<comment type="caution">
    <text evidence="4">The sequence shown here is derived from an EMBL/GenBank/DDBJ whole genome shotgun (WGS) entry which is preliminary data.</text>
</comment>
<keyword evidence="2 4" id="KW-0808">Transferase</keyword>
<dbReference type="Pfam" id="PF13692">
    <property type="entry name" value="Glyco_trans_1_4"/>
    <property type="match status" value="1"/>
</dbReference>
<keyword evidence="5" id="KW-1185">Reference proteome</keyword>
<dbReference type="Gene3D" id="3.40.50.2000">
    <property type="entry name" value="Glycogen Phosphorylase B"/>
    <property type="match status" value="2"/>
</dbReference>
<reference evidence="4 5" key="1">
    <citation type="submission" date="2024-09" db="EMBL/GenBank/DDBJ databases">
        <authorList>
            <person name="Sun Q."/>
            <person name="Mori K."/>
        </authorList>
    </citation>
    <scope>NUCLEOTIDE SEQUENCE [LARGE SCALE GENOMIC DNA]</scope>
    <source>
        <strain evidence="4 5">TBRC 3947</strain>
    </source>
</reference>
<keyword evidence="1 4" id="KW-0328">Glycosyltransferase</keyword>
<evidence type="ECO:0000313" key="4">
    <source>
        <dbReference type="EMBL" id="MFC0528966.1"/>
    </source>
</evidence>
<dbReference type="EMBL" id="JBHLUH010000021">
    <property type="protein sequence ID" value="MFC0528966.1"/>
    <property type="molecule type" value="Genomic_DNA"/>
</dbReference>
<evidence type="ECO:0000256" key="1">
    <source>
        <dbReference type="ARBA" id="ARBA00022676"/>
    </source>
</evidence>
<dbReference type="Proteomes" id="UP001589867">
    <property type="component" value="Unassembled WGS sequence"/>
</dbReference>
<organism evidence="4 5">
    <name type="scientific">Phytohabitans kaempferiae</name>
    <dbReference type="NCBI Taxonomy" id="1620943"/>
    <lineage>
        <taxon>Bacteria</taxon>
        <taxon>Bacillati</taxon>
        <taxon>Actinomycetota</taxon>
        <taxon>Actinomycetes</taxon>
        <taxon>Micromonosporales</taxon>
        <taxon>Micromonosporaceae</taxon>
    </lineage>
</organism>
<dbReference type="PANTHER" id="PTHR12526:SF636">
    <property type="entry name" value="BLL3647 PROTEIN"/>
    <property type="match status" value="1"/>
</dbReference>